<accession>A0AAU7P0A7</accession>
<evidence type="ECO:0000313" key="2">
    <source>
        <dbReference type="Proteomes" id="UP001225378"/>
    </source>
</evidence>
<evidence type="ECO:0000313" key="1">
    <source>
        <dbReference type="EMBL" id="XBS22206.1"/>
    </source>
</evidence>
<dbReference type="RefSeq" id="WP_305908815.1">
    <property type="nucleotide sequence ID" value="NZ_CP157743.1"/>
</dbReference>
<keyword evidence="2" id="KW-1185">Reference proteome</keyword>
<dbReference type="Proteomes" id="UP001225378">
    <property type="component" value="Chromosome"/>
</dbReference>
<protein>
    <submittedName>
        <fullName evidence="1">Uncharacterized protein</fullName>
    </submittedName>
</protein>
<gene>
    <name evidence="1" type="ORF">Q9L42_008785</name>
</gene>
<proteinExistence type="predicted"/>
<name>A0AAU7P0A7_9GAMM</name>
<organism evidence="1 2">
    <name type="scientific">Methylomarinum roseum</name>
    <dbReference type="NCBI Taxonomy" id="3067653"/>
    <lineage>
        <taxon>Bacteria</taxon>
        <taxon>Pseudomonadati</taxon>
        <taxon>Pseudomonadota</taxon>
        <taxon>Gammaproteobacteria</taxon>
        <taxon>Methylococcales</taxon>
        <taxon>Methylococcaceae</taxon>
        <taxon>Methylomarinum</taxon>
    </lineage>
</organism>
<sequence>MQLSFPEEDPIKAKELSYYLYYFSAAYTVAVERYGDISLKKVLGDQEFYVNDFRQALFEAGTKSPHALRQLFFSDLSENELVVDEITRNSPLSFFGKGVVSAIVLSAIISGGKVEGFGVKVEMQPLGEGVKLLKEAFKEPPEPEPEENNTPMMGM</sequence>
<dbReference type="AlphaFoldDB" id="A0AAU7P0A7"/>
<dbReference type="EMBL" id="CP157743">
    <property type="protein sequence ID" value="XBS22206.1"/>
    <property type="molecule type" value="Genomic_DNA"/>
</dbReference>
<dbReference type="KEGG" id="mech:Q9L42_008785"/>
<reference evidence="1 2" key="1">
    <citation type="journal article" date="2024" name="Microbiology">
        <title>Methylomarinum rosea sp. nov., a novel halophilic methanotrophic bacterium from the hypersaline Lake Elton.</title>
        <authorList>
            <person name="Suleimanov R.Z."/>
            <person name="Oshkin I.Y."/>
            <person name="Danilova O.V."/>
            <person name="Suzina N.E."/>
            <person name="Dedysh S.N."/>
        </authorList>
    </citation>
    <scope>NUCLEOTIDE SEQUENCE [LARGE SCALE GENOMIC DNA]</scope>
    <source>
        <strain evidence="1 2">Ch1-1</strain>
    </source>
</reference>